<accession>A0A7X1F8R4</accession>
<keyword evidence="1" id="KW-0472">Membrane</keyword>
<dbReference type="AlphaFoldDB" id="A0A7X1F8R4"/>
<keyword evidence="1" id="KW-1133">Transmembrane helix</keyword>
<sequence>MFEETQRFSAVLIGSLTAFTGGLSLTVNLVASPLPWWEAAGVAVLLSLAVLGLLALFRLRTVVDHTAIDIRFQPLGLGRRIARDQIATAAPITYRALADFGGWGVRLGREGWMYNMRGNRAVRIESRDGTVTFIGSGQPEALLAALRAEPSPDPRSSDQR</sequence>
<proteinExistence type="predicted"/>
<reference evidence="2 3" key="1">
    <citation type="submission" date="2020-08" db="EMBL/GenBank/DDBJ databases">
        <title>The genome sequence of Novosphingobium flavum 4Y4.</title>
        <authorList>
            <person name="Liu Y."/>
        </authorList>
    </citation>
    <scope>NUCLEOTIDE SEQUENCE [LARGE SCALE GENOMIC DNA]</scope>
    <source>
        <strain evidence="2 3">4Y4</strain>
    </source>
</reference>
<evidence type="ECO:0000256" key="1">
    <source>
        <dbReference type="SAM" id="Phobius"/>
    </source>
</evidence>
<dbReference type="RefSeq" id="WP_185683865.1">
    <property type="nucleotide sequence ID" value="NZ_JACLAU010000020.1"/>
</dbReference>
<dbReference type="Proteomes" id="UP000520156">
    <property type="component" value="Unassembled WGS sequence"/>
</dbReference>
<comment type="caution">
    <text evidence="2">The sequence shown here is derived from an EMBL/GenBank/DDBJ whole genome shotgun (WGS) entry which is preliminary data.</text>
</comment>
<dbReference type="EMBL" id="JACLAU010000020">
    <property type="protein sequence ID" value="MBC2652451.1"/>
    <property type="molecule type" value="Genomic_DNA"/>
</dbReference>
<evidence type="ECO:0000313" key="2">
    <source>
        <dbReference type="EMBL" id="MBC2652451.1"/>
    </source>
</evidence>
<feature type="transmembrane region" description="Helical" evidence="1">
    <location>
        <begin position="34"/>
        <end position="57"/>
    </location>
</feature>
<name>A0A7X1F8R4_9SPHN</name>
<evidence type="ECO:0000313" key="3">
    <source>
        <dbReference type="Proteomes" id="UP000520156"/>
    </source>
</evidence>
<gene>
    <name evidence="2" type="ORF">H7F49_12125</name>
</gene>
<organism evidence="2 3">
    <name type="scientific">Novosphingobium aerophilum</name>
    <dbReference type="NCBI Taxonomy" id="2839843"/>
    <lineage>
        <taxon>Bacteria</taxon>
        <taxon>Pseudomonadati</taxon>
        <taxon>Pseudomonadota</taxon>
        <taxon>Alphaproteobacteria</taxon>
        <taxon>Sphingomonadales</taxon>
        <taxon>Sphingomonadaceae</taxon>
        <taxon>Novosphingobium</taxon>
    </lineage>
</organism>
<keyword evidence="1" id="KW-0812">Transmembrane</keyword>
<evidence type="ECO:0008006" key="4">
    <source>
        <dbReference type="Google" id="ProtNLM"/>
    </source>
</evidence>
<keyword evidence="3" id="KW-1185">Reference proteome</keyword>
<protein>
    <recommendedName>
        <fullName evidence="4">Bacterial Pleckstrin homology domain-containing protein</fullName>
    </recommendedName>
</protein>